<dbReference type="GO" id="GO:0004675">
    <property type="term" value="F:transmembrane receptor protein serine/threonine kinase activity"/>
    <property type="evidence" value="ECO:0007669"/>
    <property type="project" value="UniProtKB-EC"/>
</dbReference>
<dbReference type="SMART" id="SM00220">
    <property type="entry name" value="S_TKc"/>
    <property type="match status" value="1"/>
</dbReference>
<evidence type="ECO:0000256" key="2">
    <source>
        <dbReference type="ARBA" id="ARBA00001946"/>
    </source>
</evidence>
<evidence type="ECO:0000256" key="16">
    <source>
        <dbReference type="ARBA" id="ARBA00023136"/>
    </source>
</evidence>
<reference evidence="22" key="1">
    <citation type="journal article" date="2021" name="Genome Biol. Evol.">
        <title>A High-Quality Reference Genome for a Parasitic Bivalve with Doubly Uniparental Inheritance (Bivalvia: Unionida).</title>
        <authorList>
            <person name="Smith C.H."/>
        </authorList>
    </citation>
    <scope>NUCLEOTIDE SEQUENCE</scope>
    <source>
        <strain evidence="22">CHS0354</strain>
    </source>
</reference>
<gene>
    <name evidence="22" type="ORF">CHS0354_039541</name>
</gene>
<keyword evidence="9" id="KW-0479">Metal-binding</keyword>
<evidence type="ECO:0000256" key="13">
    <source>
        <dbReference type="ARBA" id="ARBA00022840"/>
    </source>
</evidence>
<evidence type="ECO:0000256" key="19">
    <source>
        <dbReference type="SAM" id="Phobius"/>
    </source>
</evidence>
<dbReference type="Pfam" id="PF08515">
    <property type="entry name" value="TGF_beta_GS"/>
    <property type="match status" value="1"/>
</dbReference>
<keyword evidence="11 18" id="KW-0547">Nucleotide-binding</keyword>
<dbReference type="PROSITE" id="PS51256">
    <property type="entry name" value="GS"/>
    <property type="match status" value="1"/>
</dbReference>
<dbReference type="GO" id="GO:0005886">
    <property type="term" value="C:plasma membrane"/>
    <property type="evidence" value="ECO:0007669"/>
    <property type="project" value="TreeGrafter"/>
</dbReference>
<reference evidence="22" key="2">
    <citation type="journal article" date="2021" name="Genome Biol. Evol.">
        <title>Developing a high-quality reference genome for a parasitic bivalve with doubly uniparental inheritance (Bivalvia: Unionida).</title>
        <authorList>
            <person name="Smith C.H."/>
        </authorList>
    </citation>
    <scope>NUCLEOTIDE SEQUENCE</scope>
    <source>
        <strain evidence="22">CHS0354</strain>
        <tissue evidence="22">Mantle</tissue>
    </source>
</reference>
<evidence type="ECO:0000256" key="18">
    <source>
        <dbReference type="PROSITE-ProRule" id="PRU10141"/>
    </source>
</evidence>
<dbReference type="InterPro" id="IPR017441">
    <property type="entry name" value="Protein_kinase_ATP_BS"/>
</dbReference>
<evidence type="ECO:0000256" key="11">
    <source>
        <dbReference type="ARBA" id="ARBA00022741"/>
    </source>
</evidence>
<comment type="caution">
    <text evidence="22">The sequence shown here is derived from an EMBL/GenBank/DDBJ whole genome shotgun (WGS) entry which is preliminary data.</text>
</comment>
<comment type="cofactor">
    <cofactor evidence="2">
        <name>Mg(2+)</name>
        <dbReference type="ChEBI" id="CHEBI:18420"/>
    </cofactor>
</comment>
<keyword evidence="8 19" id="KW-0812">Transmembrane</keyword>
<dbReference type="FunFam" id="3.30.200.20:FF:000055">
    <property type="entry name" value="Receptor protein serine/threonine kinase"/>
    <property type="match status" value="1"/>
</dbReference>
<organism evidence="22 23">
    <name type="scientific">Potamilus streckersoni</name>
    <dbReference type="NCBI Taxonomy" id="2493646"/>
    <lineage>
        <taxon>Eukaryota</taxon>
        <taxon>Metazoa</taxon>
        <taxon>Spiralia</taxon>
        <taxon>Lophotrochozoa</taxon>
        <taxon>Mollusca</taxon>
        <taxon>Bivalvia</taxon>
        <taxon>Autobranchia</taxon>
        <taxon>Heteroconchia</taxon>
        <taxon>Palaeoheterodonta</taxon>
        <taxon>Unionida</taxon>
        <taxon>Unionoidea</taxon>
        <taxon>Unionidae</taxon>
        <taxon>Ambleminae</taxon>
        <taxon>Lampsilini</taxon>
        <taxon>Potamilus</taxon>
    </lineage>
</organism>
<dbReference type="Gene3D" id="1.10.510.10">
    <property type="entry name" value="Transferase(Phosphotransferase) domain 1"/>
    <property type="match status" value="1"/>
</dbReference>
<keyword evidence="7" id="KW-0808">Transferase</keyword>
<keyword evidence="10" id="KW-0732">Signal</keyword>
<evidence type="ECO:0000259" key="21">
    <source>
        <dbReference type="PROSITE" id="PS51256"/>
    </source>
</evidence>
<evidence type="ECO:0000256" key="7">
    <source>
        <dbReference type="ARBA" id="ARBA00022679"/>
    </source>
</evidence>
<dbReference type="PANTHER" id="PTHR23255:SF68">
    <property type="entry name" value="RECEPTOR PROTEIN SERINE_THREONINE KINASE"/>
    <property type="match status" value="1"/>
</dbReference>
<name>A0AAE0TKU0_9BIVA</name>
<evidence type="ECO:0000313" key="22">
    <source>
        <dbReference type="EMBL" id="KAK3612260.1"/>
    </source>
</evidence>
<feature type="domain" description="GS" evidence="21">
    <location>
        <begin position="189"/>
        <end position="221"/>
    </location>
</feature>
<dbReference type="InterPro" id="IPR001245">
    <property type="entry name" value="Ser-Thr/Tyr_kinase_cat_dom"/>
</dbReference>
<dbReference type="GO" id="GO:0043235">
    <property type="term" value="C:receptor complex"/>
    <property type="evidence" value="ECO:0007669"/>
    <property type="project" value="TreeGrafter"/>
</dbReference>
<proteinExistence type="inferred from homology"/>
<feature type="binding site" evidence="18">
    <location>
        <position position="249"/>
    </location>
    <ligand>
        <name>ATP</name>
        <dbReference type="ChEBI" id="CHEBI:30616"/>
    </ligand>
</feature>
<dbReference type="Gene3D" id="2.10.60.10">
    <property type="entry name" value="CD59"/>
    <property type="match status" value="1"/>
</dbReference>
<dbReference type="PROSITE" id="PS00107">
    <property type="entry name" value="PROTEIN_KINASE_ATP"/>
    <property type="match status" value="1"/>
</dbReference>
<protein>
    <recommendedName>
        <fullName evidence="5">receptor protein serine/threonine kinase</fullName>
        <ecNumber evidence="5">2.7.11.30</ecNumber>
    </recommendedName>
</protein>
<keyword evidence="15 19" id="KW-1133">Transmembrane helix</keyword>
<dbReference type="SUPFAM" id="SSF56112">
    <property type="entry name" value="Protein kinase-like (PK-like)"/>
    <property type="match status" value="1"/>
</dbReference>
<dbReference type="PANTHER" id="PTHR23255">
    <property type="entry name" value="TRANSFORMING GROWTH FACTOR-BETA RECEPTOR TYPE I AND II"/>
    <property type="match status" value="1"/>
</dbReference>
<dbReference type="InterPro" id="IPR000333">
    <property type="entry name" value="TGFB_receptor"/>
</dbReference>
<evidence type="ECO:0000256" key="8">
    <source>
        <dbReference type="ARBA" id="ARBA00022692"/>
    </source>
</evidence>
<dbReference type="FunFam" id="1.10.510.10:FF:000018">
    <property type="entry name" value="Receptor protein serine/threonine kinase"/>
    <property type="match status" value="1"/>
</dbReference>
<comment type="subcellular location">
    <subcellularLocation>
        <location evidence="3">Membrane</location>
        <topology evidence="3">Single-pass type I membrane protein</topology>
    </subcellularLocation>
</comment>
<evidence type="ECO:0000259" key="20">
    <source>
        <dbReference type="PROSITE" id="PS50011"/>
    </source>
</evidence>
<keyword evidence="13 18" id="KW-0067">ATP-binding</keyword>
<dbReference type="FunFam" id="2.10.60.10:FF:000021">
    <property type="entry name" value="Receptor protein serine/threonine kinase"/>
    <property type="match status" value="1"/>
</dbReference>
<dbReference type="GO" id="GO:0071363">
    <property type="term" value="P:cellular response to growth factor stimulus"/>
    <property type="evidence" value="ECO:0007669"/>
    <property type="project" value="TreeGrafter"/>
</dbReference>
<accession>A0AAE0TKU0</accession>
<keyword evidence="12" id="KW-0418">Kinase</keyword>
<dbReference type="PROSITE" id="PS50011">
    <property type="entry name" value="PROTEIN_KINASE_DOM"/>
    <property type="match status" value="1"/>
</dbReference>
<reference evidence="22" key="3">
    <citation type="submission" date="2023-05" db="EMBL/GenBank/DDBJ databases">
        <authorList>
            <person name="Smith C.H."/>
        </authorList>
    </citation>
    <scope>NUCLEOTIDE SEQUENCE</scope>
    <source>
        <strain evidence="22">CHS0354</strain>
        <tissue evidence="22">Mantle</tissue>
    </source>
</reference>
<comment type="similarity">
    <text evidence="4">Belongs to the protein kinase superfamily. TKL Ser/Thr protein kinase family. TGFB receptor subfamily.</text>
</comment>
<dbReference type="InterPro" id="IPR003605">
    <property type="entry name" value="GS_dom"/>
</dbReference>
<keyword evidence="6" id="KW-0723">Serine/threonine-protein kinase</keyword>
<dbReference type="EC" id="2.7.11.30" evidence="5"/>
<keyword evidence="23" id="KW-1185">Reference proteome</keyword>
<dbReference type="PROSITE" id="PS00108">
    <property type="entry name" value="PROTEIN_KINASE_ST"/>
    <property type="match status" value="1"/>
</dbReference>
<dbReference type="AlphaFoldDB" id="A0AAE0TKU0"/>
<evidence type="ECO:0000256" key="15">
    <source>
        <dbReference type="ARBA" id="ARBA00022989"/>
    </source>
</evidence>
<keyword evidence="14" id="KW-0460">Magnesium</keyword>
<dbReference type="SMART" id="SM00467">
    <property type="entry name" value="GS"/>
    <property type="match status" value="1"/>
</dbReference>
<evidence type="ECO:0000256" key="17">
    <source>
        <dbReference type="ARBA" id="ARBA00023170"/>
    </source>
</evidence>
<evidence type="ECO:0000256" key="10">
    <source>
        <dbReference type="ARBA" id="ARBA00022729"/>
    </source>
</evidence>
<sequence>MAAARYWRPTSQGTWRVFIFVLYIPLLAMGLKCYCNPCHENDINNTCISKPNSKCYAAVSVMIEDGQWIERLSYGCLPNFEGATTMTCHGNLVPHAIPKGIECCNDEPYCNKDLEPTYIEQSTTGAPDYLPEHYNGGYESMTQIALLVSLTVCLIILIITATFVYLRYRKREIQRQQYLEDVEQESFIPTMDTLKDIIDNCHSSGSGSGLPLLIQRTIAKQIQLVQSVGKGRYGEVWKGKWRGENVAVKIFFTTEEVSWFRETELYQTVLLRHDNILGFIAADIKGTGSWTQLFLITDYHENGSLHDYLNLHALDTYEMLKLVHTAACGLSYLHTEIFGTRGKPAIAHRDIKSKNILVKKDGSCCIADLGLAVKYVSESSEVDIATNTRQGTKRYMPPEVLDESINKSHFDSYRQGDMYSFGLVMWEIGRRCITMGIVEDYQVPFYDCVGNDPSFEEMCQVVCVQKCRPQISNRWNNDEYLKNLSKLMCECWSQNPAARLTALRVKKTLARAATFYNRNHVSVPDNELEAKYSEKDHWLPYQSSKYMESLEKGWSQRKCTYSRNFPFWRKLVYVEWRLCEVKELVDAQ</sequence>
<dbReference type="InterPro" id="IPR008271">
    <property type="entry name" value="Ser/Thr_kinase_AS"/>
</dbReference>
<dbReference type="Pfam" id="PF01064">
    <property type="entry name" value="Activin_recp"/>
    <property type="match status" value="1"/>
</dbReference>
<evidence type="ECO:0000256" key="3">
    <source>
        <dbReference type="ARBA" id="ARBA00004479"/>
    </source>
</evidence>
<evidence type="ECO:0000256" key="5">
    <source>
        <dbReference type="ARBA" id="ARBA00012401"/>
    </source>
</evidence>
<evidence type="ECO:0000256" key="12">
    <source>
        <dbReference type="ARBA" id="ARBA00022777"/>
    </source>
</evidence>
<feature type="domain" description="Protein kinase" evidence="20">
    <location>
        <begin position="222"/>
        <end position="516"/>
    </location>
</feature>
<dbReference type="Proteomes" id="UP001195483">
    <property type="component" value="Unassembled WGS sequence"/>
</dbReference>
<evidence type="ECO:0000256" key="4">
    <source>
        <dbReference type="ARBA" id="ARBA00009605"/>
    </source>
</evidence>
<feature type="transmembrane region" description="Helical" evidence="19">
    <location>
        <begin position="144"/>
        <end position="166"/>
    </location>
</feature>
<evidence type="ECO:0000313" key="23">
    <source>
        <dbReference type="Proteomes" id="UP001195483"/>
    </source>
</evidence>
<dbReference type="InterPro" id="IPR000719">
    <property type="entry name" value="Prot_kinase_dom"/>
</dbReference>
<evidence type="ECO:0000256" key="1">
    <source>
        <dbReference type="ARBA" id="ARBA00001936"/>
    </source>
</evidence>
<dbReference type="GO" id="GO:0005524">
    <property type="term" value="F:ATP binding"/>
    <property type="evidence" value="ECO:0007669"/>
    <property type="project" value="UniProtKB-UniRule"/>
</dbReference>
<evidence type="ECO:0000256" key="6">
    <source>
        <dbReference type="ARBA" id="ARBA00022527"/>
    </source>
</evidence>
<evidence type="ECO:0000256" key="9">
    <source>
        <dbReference type="ARBA" id="ARBA00022723"/>
    </source>
</evidence>
<evidence type="ECO:0000256" key="14">
    <source>
        <dbReference type="ARBA" id="ARBA00022842"/>
    </source>
</evidence>
<keyword evidence="17" id="KW-0675">Receptor</keyword>
<dbReference type="Gene3D" id="3.30.200.20">
    <property type="entry name" value="Phosphorylase Kinase, domain 1"/>
    <property type="match status" value="1"/>
</dbReference>
<dbReference type="GO" id="GO:0046872">
    <property type="term" value="F:metal ion binding"/>
    <property type="evidence" value="ECO:0007669"/>
    <property type="project" value="UniProtKB-KW"/>
</dbReference>
<dbReference type="InterPro" id="IPR045860">
    <property type="entry name" value="Snake_toxin-like_sf"/>
</dbReference>
<dbReference type="EMBL" id="JAEAOA010002309">
    <property type="protein sequence ID" value="KAK3612260.1"/>
    <property type="molecule type" value="Genomic_DNA"/>
</dbReference>
<keyword evidence="16 19" id="KW-0472">Membrane</keyword>
<dbReference type="InterPro" id="IPR011009">
    <property type="entry name" value="Kinase-like_dom_sf"/>
</dbReference>
<feature type="transmembrane region" description="Helical" evidence="19">
    <location>
        <begin position="13"/>
        <end position="31"/>
    </location>
</feature>
<comment type="cofactor">
    <cofactor evidence="1">
        <name>Mn(2+)</name>
        <dbReference type="ChEBI" id="CHEBI:29035"/>
    </cofactor>
</comment>
<dbReference type="InterPro" id="IPR000472">
    <property type="entry name" value="Activin_recp"/>
</dbReference>
<dbReference type="Pfam" id="PF07714">
    <property type="entry name" value="PK_Tyr_Ser-Thr"/>
    <property type="match status" value="1"/>
</dbReference>
<dbReference type="CDD" id="cd23532">
    <property type="entry name" value="TFP_LU_ECD_BMPR1"/>
    <property type="match status" value="1"/>
</dbReference>
<dbReference type="SUPFAM" id="SSF57302">
    <property type="entry name" value="Snake toxin-like"/>
    <property type="match status" value="1"/>
</dbReference>